<keyword evidence="1" id="KW-0663">Pyridoxal phosphate</keyword>
<dbReference type="EMBL" id="RDRB01000012">
    <property type="protein sequence ID" value="ROT96332.1"/>
    <property type="molecule type" value="Genomic_DNA"/>
</dbReference>
<gene>
    <name evidence="3" type="ORF">EAT49_19035</name>
</gene>
<dbReference type="InterPro" id="IPR015421">
    <property type="entry name" value="PyrdxlP-dep_Trfase_major"/>
</dbReference>
<dbReference type="Proteomes" id="UP000268016">
    <property type="component" value="Unassembled WGS sequence"/>
</dbReference>
<name>A0A3N2QMB3_9RHOB</name>
<accession>A0A3N2QMB3</accession>
<keyword evidence="4" id="KW-1185">Reference proteome</keyword>
<keyword evidence="3" id="KW-0808">Transferase</keyword>
<dbReference type="GO" id="GO:0008483">
    <property type="term" value="F:transaminase activity"/>
    <property type="evidence" value="ECO:0007669"/>
    <property type="project" value="UniProtKB-KW"/>
</dbReference>
<organism evidence="3 4">
    <name type="scientific">Histidinibacterium lentulum</name>
    <dbReference type="NCBI Taxonomy" id="2480588"/>
    <lineage>
        <taxon>Bacteria</taxon>
        <taxon>Pseudomonadati</taxon>
        <taxon>Pseudomonadota</taxon>
        <taxon>Alphaproteobacteria</taxon>
        <taxon>Rhodobacterales</taxon>
        <taxon>Paracoccaceae</taxon>
        <taxon>Histidinibacterium</taxon>
    </lineage>
</organism>
<dbReference type="InterPro" id="IPR015424">
    <property type="entry name" value="PyrdxlP-dep_Trfase"/>
</dbReference>
<proteinExistence type="predicted"/>
<dbReference type="RefSeq" id="WP_123643904.1">
    <property type="nucleotide sequence ID" value="NZ_ML119092.1"/>
</dbReference>
<dbReference type="Gene3D" id="3.90.1150.10">
    <property type="entry name" value="Aspartate Aminotransferase, domain 1"/>
    <property type="match status" value="1"/>
</dbReference>
<evidence type="ECO:0000256" key="1">
    <source>
        <dbReference type="ARBA" id="ARBA00022898"/>
    </source>
</evidence>
<comment type="caution">
    <text evidence="3">The sequence shown here is derived from an EMBL/GenBank/DDBJ whole genome shotgun (WGS) entry which is preliminary data.</text>
</comment>
<dbReference type="InterPro" id="IPR000192">
    <property type="entry name" value="Aminotrans_V_dom"/>
</dbReference>
<dbReference type="OrthoDB" id="9804366at2"/>
<evidence type="ECO:0000313" key="4">
    <source>
        <dbReference type="Proteomes" id="UP000268016"/>
    </source>
</evidence>
<reference evidence="3 4" key="1">
    <citation type="submission" date="2018-10" db="EMBL/GenBank/DDBJ databases">
        <title>Histidinibacterium lentulum gen. nov., sp. nov., a marine bacterium from the culture broth of Picochlorum sp. 122.</title>
        <authorList>
            <person name="Wang G."/>
        </authorList>
    </citation>
    <scope>NUCLEOTIDE SEQUENCE [LARGE SCALE GENOMIC DNA]</scope>
    <source>
        <strain evidence="3 4">B17</strain>
    </source>
</reference>
<evidence type="ECO:0000313" key="3">
    <source>
        <dbReference type="EMBL" id="ROT96332.1"/>
    </source>
</evidence>
<dbReference type="InterPro" id="IPR015422">
    <property type="entry name" value="PyrdxlP-dep_Trfase_small"/>
</dbReference>
<protein>
    <submittedName>
        <fullName evidence="3">Aminotransferase class V-fold PLP-dependent enzyme</fullName>
    </submittedName>
</protein>
<feature type="domain" description="Aminotransferase class V" evidence="2">
    <location>
        <begin position="56"/>
        <end position="379"/>
    </location>
</feature>
<dbReference type="PANTHER" id="PTHR43092:SF2">
    <property type="entry name" value="HERCYNYLCYSTEINE SULFOXIDE LYASE"/>
    <property type="match status" value="1"/>
</dbReference>
<keyword evidence="3" id="KW-0032">Aminotransferase</keyword>
<dbReference type="AlphaFoldDB" id="A0A3N2QMB3"/>
<dbReference type="Pfam" id="PF00266">
    <property type="entry name" value="Aminotran_5"/>
    <property type="match status" value="1"/>
</dbReference>
<dbReference type="SUPFAM" id="SSF53383">
    <property type="entry name" value="PLP-dependent transferases"/>
    <property type="match status" value="1"/>
</dbReference>
<dbReference type="PANTHER" id="PTHR43092">
    <property type="entry name" value="L-CYSTEINE DESULFHYDRASE"/>
    <property type="match status" value="1"/>
</dbReference>
<dbReference type="Gene3D" id="3.40.640.10">
    <property type="entry name" value="Type I PLP-dependent aspartate aminotransferase-like (Major domain)"/>
    <property type="match status" value="1"/>
</dbReference>
<sequence length="393" mass="43734">MANGLRDLFLLDEEVTFLNHGSYGACPKPVFARYQEWQVQLERQPVAFLDIQRGYGRWMAETRTALAEELNVRPDDLAGFSNVTHALNVVARSLPLSEGDEILTTDHEYAALEKTWAFVTQRTGARIVVAEVPLPLTSAGAFTGALKEKMTDRTRVLFLSHITSPTALLFPIEEIVAEARRRDIWTVIDGAHSPGQIKLDLTALDADFYAGNCHKWLMSPKGAGFLHARADHQHLMQPLAVSHGWQPDRHGPGPFGGTAFVDTMEMQGTRDPAAWLSVPEALAFRRAHDWWEVVRGCSDLAWETAQRVVQMTGLPLLASRAFCAPQMVSMEVPRCDFLWLHDALLDRHGIEIPTMDWKGRTFVRVSVQGYNTAAEMDLLVEALADVLSLPAAA</sequence>
<evidence type="ECO:0000259" key="2">
    <source>
        <dbReference type="Pfam" id="PF00266"/>
    </source>
</evidence>